<keyword evidence="9 11" id="KW-1133">Transmembrane helix</keyword>
<feature type="domain" description="ABC transmembrane type-1" evidence="13">
    <location>
        <begin position="20"/>
        <end position="299"/>
    </location>
</feature>
<dbReference type="GO" id="GO:0030253">
    <property type="term" value="P:protein secretion by the type I secretion system"/>
    <property type="evidence" value="ECO:0007669"/>
    <property type="project" value="InterPro"/>
</dbReference>
<keyword evidence="4" id="KW-1003">Cell membrane</keyword>
<dbReference type="PANTHER" id="PTHR24221:SF647">
    <property type="entry name" value="BLL6336 PROTEIN"/>
    <property type="match status" value="1"/>
</dbReference>
<dbReference type="SUPFAM" id="SSF90123">
    <property type="entry name" value="ABC transporter transmembrane region"/>
    <property type="match status" value="1"/>
</dbReference>
<protein>
    <submittedName>
        <fullName evidence="14">Type I secretion system permease/ATPase</fullName>
    </submittedName>
</protein>
<dbReference type="Pfam" id="PF00005">
    <property type="entry name" value="ABC_tran"/>
    <property type="match status" value="1"/>
</dbReference>
<dbReference type="InterPro" id="IPR039421">
    <property type="entry name" value="Type_1_exporter"/>
</dbReference>
<evidence type="ECO:0000256" key="11">
    <source>
        <dbReference type="SAM" id="Phobius"/>
    </source>
</evidence>
<dbReference type="GO" id="GO:0005886">
    <property type="term" value="C:plasma membrane"/>
    <property type="evidence" value="ECO:0007669"/>
    <property type="project" value="UniProtKB-SubCell"/>
</dbReference>
<dbReference type="FunFam" id="3.40.50.300:FF:000221">
    <property type="entry name" value="Multidrug ABC transporter ATP-binding protein"/>
    <property type="match status" value="1"/>
</dbReference>
<evidence type="ECO:0000256" key="9">
    <source>
        <dbReference type="ARBA" id="ARBA00022989"/>
    </source>
</evidence>
<keyword evidence="10 11" id="KW-0472">Membrane</keyword>
<comment type="similarity">
    <text evidence="2">Belongs to the ABC transporter superfamily.</text>
</comment>
<dbReference type="Gene3D" id="3.40.50.300">
    <property type="entry name" value="P-loop containing nucleotide triphosphate hydrolases"/>
    <property type="match status" value="1"/>
</dbReference>
<dbReference type="Gene3D" id="1.20.1560.10">
    <property type="entry name" value="ABC transporter type 1, transmembrane domain"/>
    <property type="match status" value="1"/>
</dbReference>
<dbReference type="OrthoDB" id="9787557at2"/>
<dbReference type="PROSITE" id="PS50893">
    <property type="entry name" value="ABC_TRANSPORTER_2"/>
    <property type="match status" value="1"/>
</dbReference>
<dbReference type="SMART" id="SM00382">
    <property type="entry name" value="AAA"/>
    <property type="match status" value="1"/>
</dbReference>
<evidence type="ECO:0000256" key="4">
    <source>
        <dbReference type="ARBA" id="ARBA00022475"/>
    </source>
</evidence>
<dbReference type="GO" id="GO:0034040">
    <property type="term" value="F:ATPase-coupled lipid transmembrane transporter activity"/>
    <property type="evidence" value="ECO:0007669"/>
    <property type="project" value="TreeGrafter"/>
</dbReference>
<keyword evidence="7" id="KW-0547">Nucleotide-binding</keyword>
<dbReference type="InterPro" id="IPR010132">
    <property type="entry name" value="ATPase_T1SS_HlyB"/>
</dbReference>
<dbReference type="Proteomes" id="UP000439113">
    <property type="component" value="Unassembled WGS sequence"/>
</dbReference>
<feature type="transmembrane region" description="Helical" evidence="11">
    <location>
        <begin position="17"/>
        <end position="38"/>
    </location>
</feature>
<comment type="subcellular location">
    <subcellularLocation>
        <location evidence="1">Cell membrane</location>
        <topology evidence="1">Multi-pass membrane protein</topology>
    </subcellularLocation>
</comment>
<dbReference type="CDD" id="cd18588">
    <property type="entry name" value="ABC_6TM_CyaB_HlyB_like"/>
    <property type="match status" value="1"/>
</dbReference>
<proteinExistence type="inferred from homology"/>
<dbReference type="SUPFAM" id="SSF52540">
    <property type="entry name" value="P-loop containing nucleoside triphosphate hydrolases"/>
    <property type="match status" value="1"/>
</dbReference>
<evidence type="ECO:0000259" key="13">
    <source>
        <dbReference type="PROSITE" id="PS50929"/>
    </source>
</evidence>
<dbReference type="PROSITE" id="PS50929">
    <property type="entry name" value="ABC_TM1F"/>
    <property type="match status" value="1"/>
</dbReference>
<name>A0A6N8DSV9_RHOAC</name>
<dbReference type="GO" id="GO:0030256">
    <property type="term" value="C:type I protein secretion system complex"/>
    <property type="evidence" value="ECO:0007669"/>
    <property type="project" value="InterPro"/>
</dbReference>
<evidence type="ECO:0000256" key="6">
    <source>
        <dbReference type="ARBA" id="ARBA00022692"/>
    </source>
</evidence>
<dbReference type="RefSeq" id="WP_155448055.1">
    <property type="nucleotide sequence ID" value="NZ_WNKS01000047.1"/>
</dbReference>
<dbReference type="NCBIfam" id="TIGR01846">
    <property type="entry name" value="type_I_sec_HlyB"/>
    <property type="match status" value="1"/>
</dbReference>
<keyword evidence="8" id="KW-0067">ATP-binding</keyword>
<evidence type="ECO:0000256" key="5">
    <source>
        <dbReference type="ARBA" id="ARBA00022597"/>
    </source>
</evidence>
<evidence type="ECO:0000256" key="8">
    <source>
        <dbReference type="ARBA" id="ARBA00022840"/>
    </source>
</evidence>
<organism evidence="14 15">
    <name type="scientific">Rhodoblastus acidophilus</name>
    <name type="common">Rhodopseudomonas acidophila</name>
    <dbReference type="NCBI Taxonomy" id="1074"/>
    <lineage>
        <taxon>Bacteria</taxon>
        <taxon>Pseudomonadati</taxon>
        <taxon>Pseudomonadota</taxon>
        <taxon>Alphaproteobacteria</taxon>
        <taxon>Hyphomicrobiales</taxon>
        <taxon>Rhodoblastaceae</taxon>
        <taxon>Rhodoblastus</taxon>
    </lineage>
</organism>
<feature type="transmembrane region" description="Helical" evidence="11">
    <location>
        <begin position="50"/>
        <end position="71"/>
    </location>
</feature>
<dbReference type="PANTHER" id="PTHR24221">
    <property type="entry name" value="ATP-BINDING CASSETTE SUB-FAMILY B"/>
    <property type="match status" value="1"/>
</dbReference>
<gene>
    <name evidence="14" type="ORF">GJ654_20625</name>
</gene>
<keyword evidence="3" id="KW-0813">Transport</keyword>
<evidence type="ECO:0000259" key="12">
    <source>
        <dbReference type="PROSITE" id="PS50893"/>
    </source>
</evidence>
<dbReference type="AlphaFoldDB" id="A0A6N8DSV9"/>
<evidence type="ECO:0000256" key="1">
    <source>
        <dbReference type="ARBA" id="ARBA00004651"/>
    </source>
</evidence>
<sequence length="575" mass="64174">FGFHWFAPSLWRYRKPLIHVLIASFFVQLFALVSPLFFQVVIDKVLTHRAYSTLFVLVGGLAIIGLFDVALQYLRSYALSHTTNRIDVELGQRLFRHLARLPVSYFETRPTGQTVARVRELETIRAFLTGQGLFSALDLLFTFVFIAVLFAYSWKLTLVVLATIPLYLGIAAIARPLLRERLNEKFNRGAESQQFLVESIVGMQTIKAAAVEPVVGKQWEERLAAYVRSAFDTTMLGAKGQNAIQYVNKLSSAALLLFGAKAVIDGDLTVGELVAFNMIAGQVAQPVLRLSQLWQDFQQVQVSVERLGDILNNPPEPTPATRAQLPPPRGKVEFRNVSFRYRPDAPQVLKQISLRVNPGKVIGIVGPSGSGKSTLTKLIQRFYIPEEGQVLLDDMDLSQVDPAWLRTHIGVVLQENLLFNRSIHDNIALANPAMPRAHVMAMARLAGADEFIAKLPQGYDTMIEERGANLSGGQRQRIAIARALATNPPILIFDEATSALDYESERIVQQNMRQIVKNRTVFIIAHRLAAVRDCDVIIGMVDGRLVEAGSHDELLKNPNGLYARLWAMQNDRNTP</sequence>
<comment type="caution">
    <text evidence="14">The sequence shown here is derived from an EMBL/GenBank/DDBJ whole genome shotgun (WGS) entry which is preliminary data.</text>
</comment>
<feature type="domain" description="ABC transporter" evidence="12">
    <location>
        <begin position="332"/>
        <end position="567"/>
    </location>
</feature>
<accession>A0A6N8DSV9</accession>
<evidence type="ECO:0000256" key="10">
    <source>
        <dbReference type="ARBA" id="ARBA00023136"/>
    </source>
</evidence>
<dbReference type="GO" id="GO:0140359">
    <property type="term" value="F:ABC-type transporter activity"/>
    <property type="evidence" value="ECO:0007669"/>
    <property type="project" value="InterPro"/>
</dbReference>
<keyword evidence="6 11" id="KW-0812">Transmembrane</keyword>
<evidence type="ECO:0000256" key="3">
    <source>
        <dbReference type="ARBA" id="ARBA00022448"/>
    </source>
</evidence>
<feature type="transmembrane region" description="Helical" evidence="11">
    <location>
        <begin position="158"/>
        <end position="178"/>
    </location>
</feature>
<feature type="non-terminal residue" evidence="14">
    <location>
        <position position="1"/>
    </location>
</feature>
<dbReference type="InterPro" id="IPR003593">
    <property type="entry name" value="AAA+_ATPase"/>
</dbReference>
<keyword evidence="5" id="KW-0762">Sugar transport</keyword>
<dbReference type="Pfam" id="PF00664">
    <property type="entry name" value="ABC_membrane"/>
    <property type="match status" value="1"/>
</dbReference>
<evidence type="ECO:0000313" key="15">
    <source>
        <dbReference type="Proteomes" id="UP000439113"/>
    </source>
</evidence>
<dbReference type="EMBL" id="WNKS01000047">
    <property type="protein sequence ID" value="MTV33378.1"/>
    <property type="molecule type" value="Genomic_DNA"/>
</dbReference>
<dbReference type="PROSITE" id="PS00211">
    <property type="entry name" value="ABC_TRANSPORTER_1"/>
    <property type="match status" value="1"/>
</dbReference>
<dbReference type="GO" id="GO:0005524">
    <property type="term" value="F:ATP binding"/>
    <property type="evidence" value="ECO:0007669"/>
    <property type="project" value="UniProtKB-KW"/>
</dbReference>
<dbReference type="InterPro" id="IPR011527">
    <property type="entry name" value="ABC1_TM_dom"/>
</dbReference>
<dbReference type="InterPro" id="IPR017871">
    <property type="entry name" value="ABC_transporter-like_CS"/>
</dbReference>
<dbReference type="InterPro" id="IPR027417">
    <property type="entry name" value="P-loop_NTPase"/>
</dbReference>
<evidence type="ECO:0000313" key="14">
    <source>
        <dbReference type="EMBL" id="MTV33378.1"/>
    </source>
</evidence>
<feature type="transmembrane region" description="Helical" evidence="11">
    <location>
        <begin position="133"/>
        <end position="152"/>
    </location>
</feature>
<evidence type="ECO:0000256" key="7">
    <source>
        <dbReference type="ARBA" id="ARBA00022741"/>
    </source>
</evidence>
<reference evidence="14 15" key="1">
    <citation type="submission" date="2019-11" db="EMBL/GenBank/DDBJ databases">
        <title>Whole-genome sequence of a Rhodoblastus acidophilus DSM 142.</title>
        <authorList>
            <person name="Kyndt J.A."/>
            <person name="Meyer T.E."/>
        </authorList>
    </citation>
    <scope>NUCLEOTIDE SEQUENCE [LARGE SCALE GENOMIC DNA]</scope>
    <source>
        <strain evidence="14 15">DSM 142</strain>
    </source>
</reference>
<dbReference type="InterPro" id="IPR036640">
    <property type="entry name" value="ABC1_TM_sf"/>
</dbReference>
<evidence type="ECO:0000256" key="2">
    <source>
        <dbReference type="ARBA" id="ARBA00005417"/>
    </source>
</evidence>
<dbReference type="GO" id="GO:0016887">
    <property type="term" value="F:ATP hydrolysis activity"/>
    <property type="evidence" value="ECO:0007669"/>
    <property type="project" value="InterPro"/>
</dbReference>
<dbReference type="InterPro" id="IPR003439">
    <property type="entry name" value="ABC_transporter-like_ATP-bd"/>
</dbReference>